<sequence length="431" mass="49343">MKAKIEKKATKLMKKTIKEESEKHTFFGYHQVPPNYPPPSSQYPSSQFQSVHLGKLPYFDEMDYPMSAYDMKMHLYELHPCIWEVVVVDVTPPKNGIPTAEQAHDYFCNAQVVRVIIGSLCAQEFNKIRSVEIAKVIWDTLKEAHEGTNQLEHFIMLEEETVTQMFDRLMLLVSDIRTLGSTDWDDHKVTKKMLRAFTPRNPTLATMIRRDPSFETKTPNQLLGEILPQELVDRDVEKSLSMRMNKSLALNASSSTMIESSLKALKSKKEDSSEEGSTDEETAFAIRNYKKFLKKTFKKNGDDRKKMSQRRCYECKEVGHFIDDCPHKKKKEMEEKRFNDEESNKECMTTLTILKPTAPTKLFNNTSNNEDDTPFCLMAKGSKVLLNTTSSSSISSSISMLFGRAPKPIPRQILTPMPPLVKVAQDATKLM</sequence>
<proteinExistence type="predicted"/>
<dbReference type="InterPro" id="IPR001878">
    <property type="entry name" value="Znf_CCHC"/>
</dbReference>
<evidence type="ECO:0000256" key="1">
    <source>
        <dbReference type="PROSITE-ProRule" id="PRU00047"/>
    </source>
</evidence>
<dbReference type="PANTHER" id="PTHR35317:SF31">
    <property type="entry name" value="DUF4219 DOMAIN-CONTAINING PROTEIN"/>
    <property type="match status" value="1"/>
</dbReference>
<dbReference type="Gramene" id="KQL23465">
    <property type="protein sequence ID" value="KQL23465"/>
    <property type="gene ID" value="SETIT_033332mg"/>
</dbReference>
<protein>
    <recommendedName>
        <fullName evidence="2">CCHC-type domain-containing protein</fullName>
    </recommendedName>
</protein>
<dbReference type="Pfam" id="PF00098">
    <property type="entry name" value="zf-CCHC"/>
    <property type="match status" value="1"/>
</dbReference>
<dbReference type="PROSITE" id="PS50158">
    <property type="entry name" value="ZF_CCHC"/>
    <property type="match status" value="1"/>
</dbReference>
<keyword evidence="1" id="KW-0863">Zinc-finger</keyword>
<dbReference type="InterPro" id="IPR036875">
    <property type="entry name" value="Znf_CCHC_sf"/>
</dbReference>
<evidence type="ECO:0000313" key="4">
    <source>
        <dbReference type="Proteomes" id="UP000004995"/>
    </source>
</evidence>
<dbReference type="Pfam" id="PF14223">
    <property type="entry name" value="Retrotran_gag_2"/>
    <property type="match status" value="1"/>
</dbReference>
<dbReference type="EnsemblPlants" id="KQL23465">
    <property type="protein sequence ID" value="KQL23465"/>
    <property type="gene ID" value="SETIT_033332mg"/>
</dbReference>
<dbReference type="GO" id="GO:0008270">
    <property type="term" value="F:zinc ion binding"/>
    <property type="evidence" value="ECO:0007669"/>
    <property type="project" value="UniProtKB-KW"/>
</dbReference>
<dbReference type="SUPFAM" id="SSF57756">
    <property type="entry name" value="Retrovirus zinc finger-like domains"/>
    <property type="match status" value="1"/>
</dbReference>
<dbReference type="Proteomes" id="UP000004995">
    <property type="component" value="Unassembled WGS sequence"/>
</dbReference>
<evidence type="ECO:0000313" key="3">
    <source>
        <dbReference type="EnsemblPlants" id="KQL23465"/>
    </source>
</evidence>
<feature type="domain" description="CCHC-type" evidence="2">
    <location>
        <begin position="310"/>
        <end position="326"/>
    </location>
</feature>
<dbReference type="eggNOG" id="KOG0017">
    <property type="taxonomic scope" value="Eukaryota"/>
</dbReference>
<accession>K4A379</accession>
<organism evidence="3 4">
    <name type="scientific">Setaria italica</name>
    <name type="common">Foxtail millet</name>
    <name type="synonym">Panicum italicum</name>
    <dbReference type="NCBI Taxonomy" id="4555"/>
    <lineage>
        <taxon>Eukaryota</taxon>
        <taxon>Viridiplantae</taxon>
        <taxon>Streptophyta</taxon>
        <taxon>Embryophyta</taxon>
        <taxon>Tracheophyta</taxon>
        <taxon>Spermatophyta</taxon>
        <taxon>Magnoliopsida</taxon>
        <taxon>Liliopsida</taxon>
        <taxon>Poales</taxon>
        <taxon>Poaceae</taxon>
        <taxon>PACMAD clade</taxon>
        <taxon>Panicoideae</taxon>
        <taxon>Panicodae</taxon>
        <taxon>Paniceae</taxon>
        <taxon>Cenchrinae</taxon>
        <taxon>Setaria</taxon>
    </lineage>
</organism>
<keyword evidence="1" id="KW-0862">Zinc</keyword>
<name>K4A379_SETIT</name>
<dbReference type="GO" id="GO:0003676">
    <property type="term" value="F:nucleic acid binding"/>
    <property type="evidence" value="ECO:0007669"/>
    <property type="project" value="InterPro"/>
</dbReference>
<dbReference type="Gene3D" id="4.10.60.10">
    <property type="entry name" value="Zinc finger, CCHC-type"/>
    <property type="match status" value="1"/>
</dbReference>
<dbReference type="HOGENOM" id="CLU_636795_0_0_1"/>
<keyword evidence="4" id="KW-1185">Reference proteome</keyword>
<keyword evidence="1" id="KW-0479">Metal-binding</keyword>
<dbReference type="OMA" id="NTCHIGM"/>
<evidence type="ECO:0000259" key="2">
    <source>
        <dbReference type="PROSITE" id="PS50158"/>
    </source>
</evidence>
<dbReference type="AlphaFoldDB" id="K4A379"/>
<dbReference type="SMART" id="SM00343">
    <property type="entry name" value="ZnF_C2HC"/>
    <property type="match status" value="1"/>
</dbReference>
<reference evidence="4" key="1">
    <citation type="journal article" date="2012" name="Nat. Biotechnol.">
        <title>Reference genome sequence of the model plant Setaria.</title>
        <authorList>
            <person name="Bennetzen J.L."/>
            <person name="Schmutz J."/>
            <person name="Wang H."/>
            <person name="Percifield R."/>
            <person name="Hawkins J."/>
            <person name="Pontaroli A.C."/>
            <person name="Estep M."/>
            <person name="Feng L."/>
            <person name="Vaughn J.N."/>
            <person name="Grimwood J."/>
            <person name="Jenkins J."/>
            <person name="Barry K."/>
            <person name="Lindquist E."/>
            <person name="Hellsten U."/>
            <person name="Deshpande S."/>
            <person name="Wang X."/>
            <person name="Wu X."/>
            <person name="Mitros T."/>
            <person name="Triplett J."/>
            <person name="Yang X."/>
            <person name="Ye C.Y."/>
            <person name="Mauro-Herrera M."/>
            <person name="Wang L."/>
            <person name="Li P."/>
            <person name="Sharma M."/>
            <person name="Sharma R."/>
            <person name="Ronald P.C."/>
            <person name="Panaud O."/>
            <person name="Kellogg E.A."/>
            <person name="Brutnell T.P."/>
            <person name="Doust A.N."/>
            <person name="Tuskan G.A."/>
            <person name="Rokhsar D."/>
            <person name="Devos K.M."/>
        </authorList>
    </citation>
    <scope>NUCLEOTIDE SEQUENCE [LARGE SCALE GENOMIC DNA]</scope>
    <source>
        <strain evidence="4">cv. Yugu1</strain>
    </source>
</reference>
<dbReference type="EMBL" id="AGNK02000864">
    <property type="status" value="NOT_ANNOTATED_CDS"/>
    <property type="molecule type" value="Genomic_DNA"/>
</dbReference>
<reference evidence="3" key="2">
    <citation type="submission" date="2018-08" db="UniProtKB">
        <authorList>
            <consortium name="EnsemblPlants"/>
        </authorList>
    </citation>
    <scope>IDENTIFICATION</scope>
    <source>
        <strain evidence="3">Yugu1</strain>
    </source>
</reference>
<dbReference type="STRING" id="4555.K4A379"/>
<dbReference type="PANTHER" id="PTHR35317">
    <property type="entry name" value="OS04G0629600 PROTEIN"/>
    <property type="match status" value="1"/>
</dbReference>
<dbReference type="InParanoid" id="K4A379"/>